<dbReference type="RefSeq" id="WP_211630988.1">
    <property type="nucleotide sequence ID" value="NZ_CP073100.1"/>
</dbReference>
<dbReference type="Pfam" id="PF01337">
    <property type="entry name" value="Barstar"/>
    <property type="match status" value="1"/>
</dbReference>
<name>A0A975IZ61_9BACT</name>
<dbReference type="Proteomes" id="UP000676169">
    <property type="component" value="Chromosome"/>
</dbReference>
<evidence type="ECO:0000259" key="2">
    <source>
        <dbReference type="Pfam" id="PF01337"/>
    </source>
</evidence>
<dbReference type="InterPro" id="IPR035905">
    <property type="entry name" value="Barstar-like_sf"/>
</dbReference>
<gene>
    <name evidence="3" type="ORF">KBB96_18560</name>
</gene>
<protein>
    <submittedName>
        <fullName evidence="3">Barstar family protein</fullName>
    </submittedName>
</protein>
<dbReference type="AlphaFoldDB" id="A0A975IZ61"/>
<keyword evidence="4" id="KW-1185">Reference proteome</keyword>
<dbReference type="SUPFAM" id="SSF52038">
    <property type="entry name" value="Barstar-related"/>
    <property type="match status" value="1"/>
</dbReference>
<evidence type="ECO:0000256" key="1">
    <source>
        <dbReference type="ARBA" id="ARBA00006845"/>
    </source>
</evidence>
<reference evidence="3" key="1">
    <citation type="submission" date="2021-04" db="EMBL/GenBank/DDBJ databases">
        <title>Luteolibacter sp. 32A isolated from the skin of an Anderson's salamander (Ambystoma andersonii).</title>
        <authorList>
            <person name="Spergser J."/>
            <person name="Busse H.-J."/>
        </authorList>
    </citation>
    <scope>NUCLEOTIDE SEQUENCE</scope>
    <source>
        <strain evidence="3">32A</strain>
    </source>
</reference>
<dbReference type="EMBL" id="CP073100">
    <property type="protein sequence ID" value="QUE50849.1"/>
    <property type="molecule type" value="Genomic_DNA"/>
</dbReference>
<evidence type="ECO:0000313" key="4">
    <source>
        <dbReference type="Proteomes" id="UP000676169"/>
    </source>
</evidence>
<comment type="similarity">
    <text evidence="1">Belongs to the barstar family.</text>
</comment>
<dbReference type="Gene3D" id="3.30.370.10">
    <property type="entry name" value="Barstar-like"/>
    <property type="match status" value="1"/>
</dbReference>
<proteinExistence type="inferred from homology"/>
<sequence length="193" mass="22065">MTDPWPFDQPRNCATFTTAGVIHHGEPIIRVYHDEDDHGWQFHLKETEADEKPLLVCLEHIVNLDPTVLEIADLPPGWMAWRASRLEPWNRRETWANAARIEIAWASFDSQNQFYDSIALQCGWPDWHGKNLDALRDSWVTGGIDTNGPPYVFRFQCSAKMEEDMKAFAEVIHQIAKESVSENGGSFQELGAL</sequence>
<organism evidence="3 4">
    <name type="scientific">Luteolibacter ambystomatis</name>
    <dbReference type="NCBI Taxonomy" id="2824561"/>
    <lineage>
        <taxon>Bacteria</taxon>
        <taxon>Pseudomonadati</taxon>
        <taxon>Verrucomicrobiota</taxon>
        <taxon>Verrucomicrobiia</taxon>
        <taxon>Verrucomicrobiales</taxon>
        <taxon>Verrucomicrobiaceae</taxon>
        <taxon>Luteolibacter</taxon>
    </lineage>
</organism>
<dbReference type="KEGG" id="lamb:KBB96_18560"/>
<dbReference type="InterPro" id="IPR000468">
    <property type="entry name" value="Barstar"/>
</dbReference>
<evidence type="ECO:0000313" key="3">
    <source>
        <dbReference type="EMBL" id="QUE50849.1"/>
    </source>
</evidence>
<accession>A0A975IZ61</accession>
<feature type="domain" description="Barstar (barnase inhibitor)" evidence="2">
    <location>
        <begin position="101"/>
        <end position="179"/>
    </location>
</feature>